<sequence length="122" mass="13209">MGFTHKVRKVKEYCSLNASLTMRNSPEILNLKKIFMKVRKQNIARVGVSVHVKDGSLSIEAAKARVEAFSSKTKPRFFAALSILPPHEADETVGVLVGNTKRAGATVRGKGFAVSPGNLKTA</sequence>
<name>A0A844GIA5_9NEIS</name>
<dbReference type="EMBL" id="WLYX01000002">
    <property type="protein sequence ID" value="MTD34205.1"/>
    <property type="molecule type" value="Genomic_DNA"/>
</dbReference>
<proteinExistence type="predicted"/>
<dbReference type="Proteomes" id="UP000446658">
    <property type="component" value="Unassembled WGS sequence"/>
</dbReference>
<dbReference type="AlphaFoldDB" id="A0A844GIA5"/>
<gene>
    <name evidence="1" type="ORF">GKE73_17680</name>
</gene>
<reference evidence="1 2" key="1">
    <citation type="submission" date="2019-11" db="EMBL/GenBank/DDBJ databases">
        <title>Draft genome sequence of Paludibacterium sp. dN18-1.</title>
        <authorList>
            <person name="Im W.-T."/>
        </authorList>
    </citation>
    <scope>NUCLEOTIDE SEQUENCE [LARGE SCALE GENOMIC DNA]</scope>
    <source>
        <strain evidence="2">dN 18-1</strain>
    </source>
</reference>
<comment type="caution">
    <text evidence="1">The sequence shown here is derived from an EMBL/GenBank/DDBJ whole genome shotgun (WGS) entry which is preliminary data.</text>
</comment>
<protein>
    <submittedName>
        <fullName evidence="1">Uncharacterized protein</fullName>
    </submittedName>
</protein>
<evidence type="ECO:0000313" key="1">
    <source>
        <dbReference type="EMBL" id="MTD34205.1"/>
    </source>
</evidence>
<organism evidence="1 2">
    <name type="scientific">Paludibacterium denitrificans</name>
    <dbReference type="NCBI Taxonomy" id="2675226"/>
    <lineage>
        <taxon>Bacteria</taxon>
        <taxon>Pseudomonadati</taxon>
        <taxon>Pseudomonadota</taxon>
        <taxon>Betaproteobacteria</taxon>
        <taxon>Neisseriales</taxon>
        <taxon>Chromobacteriaceae</taxon>
        <taxon>Paludibacterium</taxon>
    </lineage>
</organism>
<keyword evidence="2" id="KW-1185">Reference proteome</keyword>
<accession>A0A844GIA5</accession>
<evidence type="ECO:0000313" key="2">
    <source>
        <dbReference type="Proteomes" id="UP000446658"/>
    </source>
</evidence>